<reference evidence="12 13" key="1">
    <citation type="submission" date="2024-04" db="EMBL/GenBank/DDBJ databases">
        <title>draft genome sequnece of Paenibacillus filicis.</title>
        <authorList>
            <person name="Kim D.-U."/>
        </authorList>
    </citation>
    <scope>NUCLEOTIDE SEQUENCE [LARGE SCALE GENOMIC DNA]</scope>
    <source>
        <strain evidence="12 13">KACC14197</strain>
    </source>
</reference>
<keyword evidence="6 9" id="KW-0378">Hydrolase</keyword>
<keyword evidence="7 9" id="KW-1133">Transmembrane helix</keyword>
<dbReference type="EC" id="3.4.23.36" evidence="9"/>
<dbReference type="NCBIfam" id="TIGR00077">
    <property type="entry name" value="lspA"/>
    <property type="match status" value="1"/>
</dbReference>
<dbReference type="InterPro" id="IPR001872">
    <property type="entry name" value="Peptidase_A8"/>
</dbReference>
<dbReference type="PROSITE" id="PS00855">
    <property type="entry name" value="SPASE_II"/>
    <property type="match status" value="1"/>
</dbReference>
<comment type="function">
    <text evidence="9 10">This protein specifically catalyzes the removal of signal peptides from prolipoproteins.</text>
</comment>
<sequence length="162" mass="17718">MRFYIAAALALLLDQLTKVWVRGHMTLGESYPVLNGLYHFTYYRNSGAAGSTFQGYGRYFIIPAVLFVAYVLYARWKGEMRGAAAELGSGLLVGGAVGNALDRAIFGWVTDFIDNGRGILNVADYAINAGVLLLIGSTVYAYIQSRRAKRNSQPEPEPETAP</sequence>
<comment type="pathway">
    <text evidence="9">Protein modification; lipoprotein biosynthesis (signal peptide cleavage).</text>
</comment>
<evidence type="ECO:0000256" key="1">
    <source>
        <dbReference type="ARBA" id="ARBA00006139"/>
    </source>
</evidence>
<comment type="subcellular location">
    <subcellularLocation>
        <location evidence="9">Cell membrane</location>
        <topology evidence="9">Multi-pass membrane protein</topology>
    </subcellularLocation>
</comment>
<keyword evidence="4 9" id="KW-0812">Transmembrane</keyword>
<keyword evidence="13" id="KW-1185">Reference proteome</keyword>
<dbReference type="RefSeq" id="WP_341416667.1">
    <property type="nucleotide sequence ID" value="NZ_JBBPCC010000010.1"/>
</dbReference>
<protein>
    <recommendedName>
        <fullName evidence="9">Lipoprotein signal peptidase</fullName>
        <ecNumber evidence="9">3.4.23.36</ecNumber>
    </recommendedName>
    <alternativeName>
        <fullName evidence="9">Prolipoprotein signal peptidase</fullName>
    </alternativeName>
    <alternativeName>
        <fullName evidence="9">Signal peptidase II</fullName>
        <shortName evidence="9">SPase II</shortName>
    </alternativeName>
</protein>
<comment type="catalytic activity">
    <reaction evidence="9 10">
        <text>Release of signal peptides from bacterial membrane prolipoproteins. Hydrolyzes -Xaa-Yaa-Zaa-|-(S,diacylglyceryl)Cys-, in which Xaa is hydrophobic (preferably Leu), and Yaa (Ala or Ser) and Zaa (Gly or Ala) have small, neutral side chains.</text>
        <dbReference type="EC" id="3.4.23.36"/>
    </reaction>
</comment>
<comment type="similarity">
    <text evidence="1 9 11">Belongs to the peptidase A8 family.</text>
</comment>
<dbReference type="Proteomes" id="UP001469365">
    <property type="component" value="Unassembled WGS sequence"/>
</dbReference>
<feature type="transmembrane region" description="Helical" evidence="9">
    <location>
        <begin position="125"/>
        <end position="143"/>
    </location>
</feature>
<dbReference type="Pfam" id="PF01252">
    <property type="entry name" value="Peptidase_A8"/>
    <property type="match status" value="1"/>
</dbReference>
<feature type="active site" evidence="9">
    <location>
        <position position="124"/>
    </location>
</feature>
<feature type="transmembrane region" description="Helical" evidence="9">
    <location>
        <begin position="85"/>
        <end position="105"/>
    </location>
</feature>
<comment type="caution">
    <text evidence="12">The sequence shown here is derived from an EMBL/GenBank/DDBJ whole genome shotgun (WGS) entry which is preliminary data.</text>
</comment>
<dbReference type="PANTHER" id="PTHR33695">
    <property type="entry name" value="LIPOPROTEIN SIGNAL PEPTIDASE"/>
    <property type="match status" value="1"/>
</dbReference>
<evidence type="ECO:0000256" key="7">
    <source>
        <dbReference type="ARBA" id="ARBA00022989"/>
    </source>
</evidence>
<evidence type="ECO:0000256" key="6">
    <source>
        <dbReference type="ARBA" id="ARBA00022801"/>
    </source>
</evidence>
<accession>A0ABU9DNA5</accession>
<evidence type="ECO:0000256" key="3">
    <source>
        <dbReference type="ARBA" id="ARBA00022670"/>
    </source>
</evidence>
<keyword evidence="3 9" id="KW-0645">Protease</keyword>
<keyword evidence="8 9" id="KW-0472">Membrane</keyword>
<dbReference type="EMBL" id="JBBPCC010000010">
    <property type="protein sequence ID" value="MEK8129558.1"/>
    <property type="molecule type" value="Genomic_DNA"/>
</dbReference>
<feature type="transmembrane region" description="Helical" evidence="9">
    <location>
        <begin position="56"/>
        <end position="73"/>
    </location>
</feature>
<evidence type="ECO:0000256" key="10">
    <source>
        <dbReference type="RuleBase" id="RU000594"/>
    </source>
</evidence>
<keyword evidence="5 9" id="KW-0064">Aspartyl protease</keyword>
<name>A0ABU9DNA5_9BACL</name>
<evidence type="ECO:0000256" key="2">
    <source>
        <dbReference type="ARBA" id="ARBA00022475"/>
    </source>
</evidence>
<comment type="caution">
    <text evidence="9">Lacks conserved residue(s) required for the propagation of feature annotation.</text>
</comment>
<evidence type="ECO:0000256" key="4">
    <source>
        <dbReference type="ARBA" id="ARBA00022692"/>
    </source>
</evidence>
<dbReference type="HAMAP" id="MF_00161">
    <property type="entry name" value="LspA"/>
    <property type="match status" value="1"/>
</dbReference>
<evidence type="ECO:0000256" key="5">
    <source>
        <dbReference type="ARBA" id="ARBA00022750"/>
    </source>
</evidence>
<feature type="active site" evidence="9">
    <location>
        <position position="111"/>
    </location>
</feature>
<evidence type="ECO:0000256" key="11">
    <source>
        <dbReference type="RuleBase" id="RU004181"/>
    </source>
</evidence>
<keyword evidence="2 9" id="KW-1003">Cell membrane</keyword>
<dbReference type="PANTHER" id="PTHR33695:SF1">
    <property type="entry name" value="LIPOPROTEIN SIGNAL PEPTIDASE"/>
    <property type="match status" value="1"/>
</dbReference>
<evidence type="ECO:0000313" key="12">
    <source>
        <dbReference type="EMBL" id="MEK8129558.1"/>
    </source>
</evidence>
<dbReference type="PRINTS" id="PR00781">
    <property type="entry name" value="LIPOSIGPTASE"/>
</dbReference>
<proteinExistence type="inferred from homology"/>
<evidence type="ECO:0000256" key="9">
    <source>
        <dbReference type="HAMAP-Rule" id="MF_00161"/>
    </source>
</evidence>
<evidence type="ECO:0000313" key="13">
    <source>
        <dbReference type="Proteomes" id="UP001469365"/>
    </source>
</evidence>
<dbReference type="GO" id="GO:0004190">
    <property type="term" value="F:aspartic-type endopeptidase activity"/>
    <property type="evidence" value="ECO:0007669"/>
    <property type="project" value="UniProtKB-EC"/>
</dbReference>
<organism evidence="12 13">
    <name type="scientific">Paenibacillus filicis</name>
    <dbReference type="NCBI Taxonomy" id="669464"/>
    <lineage>
        <taxon>Bacteria</taxon>
        <taxon>Bacillati</taxon>
        <taxon>Bacillota</taxon>
        <taxon>Bacilli</taxon>
        <taxon>Bacillales</taxon>
        <taxon>Paenibacillaceae</taxon>
        <taxon>Paenibacillus</taxon>
    </lineage>
</organism>
<evidence type="ECO:0000256" key="8">
    <source>
        <dbReference type="ARBA" id="ARBA00023136"/>
    </source>
</evidence>
<gene>
    <name evidence="9 12" type="primary">lspA</name>
    <name evidence="12" type="ORF">WMW72_16755</name>
</gene>